<dbReference type="GeneID" id="102805893"/>
<dbReference type="PANTHER" id="PTHR46518:SF1">
    <property type="entry name" value="OUTER DYNEIN ARM-DOCKING COMPLEX SUBUNIT 3"/>
    <property type="match status" value="1"/>
</dbReference>
<feature type="coiled-coil region" evidence="1">
    <location>
        <begin position="95"/>
        <end position="162"/>
    </location>
</feature>
<keyword evidence="2" id="KW-1185">Reference proteome</keyword>
<gene>
    <name evidence="3" type="primary">LOC102805893</name>
</gene>
<dbReference type="InterPro" id="IPR033192">
    <property type="entry name" value="ODAD3"/>
</dbReference>
<dbReference type="RefSeq" id="XP_006816448.1">
    <property type="nucleotide sequence ID" value="XM_006816385.1"/>
</dbReference>
<dbReference type="Proteomes" id="UP000694865">
    <property type="component" value="Unplaced"/>
</dbReference>
<evidence type="ECO:0000313" key="3">
    <source>
        <dbReference type="RefSeq" id="XP_006816448.1"/>
    </source>
</evidence>
<name>A0ABM0M8V7_SACKO</name>
<accession>A0ABM0M8V7</accession>
<dbReference type="PANTHER" id="PTHR46518">
    <property type="entry name" value="COILED-COIL DOMAIN-CONTAINING PROTEIN 151"/>
    <property type="match status" value="1"/>
</dbReference>
<evidence type="ECO:0000256" key="1">
    <source>
        <dbReference type="SAM" id="Coils"/>
    </source>
</evidence>
<sequence>MSYTGWSLQDHIDELRNKLALKERDHRAYFECSQIAKKQNEDCIIHLRKQCKEKRVELSNSINEDEKVIGNTLTNRRRERLSLRRSSAPQAISIMDQKMCEKAKLLNELKHKREKTEAEITNLKVLYSRNEKLESDGAVTEEKVYQQQIRTLENSIDKAKIKIDTAVKVQVNYKHVMKSLEKVGLVHSSDRENYQWQSDLIHFTSSP</sequence>
<protein>
    <submittedName>
        <fullName evidence="3">Coiled-coil domain-containing protein 151-like</fullName>
    </submittedName>
</protein>
<proteinExistence type="predicted"/>
<organism evidence="2 3">
    <name type="scientific">Saccoglossus kowalevskii</name>
    <name type="common">Acorn worm</name>
    <dbReference type="NCBI Taxonomy" id="10224"/>
    <lineage>
        <taxon>Eukaryota</taxon>
        <taxon>Metazoa</taxon>
        <taxon>Hemichordata</taxon>
        <taxon>Enteropneusta</taxon>
        <taxon>Harrimaniidae</taxon>
        <taxon>Saccoglossus</taxon>
    </lineage>
</organism>
<evidence type="ECO:0000313" key="2">
    <source>
        <dbReference type="Proteomes" id="UP000694865"/>
    </source>
</evidence>
<keyword evidence="1" id="KW-0175">Coiled coil</keyword>
<reference evidence="3" key="1">
    <citation type="submission" date="2025-08" db="UniProtKB">
        <authorList>
            <consortium name="RefSeq"/>
        </authorList>
    </citation>
    <scope>IDENTIFICATION</scope>
    <source>
        <tissue evidence="3">Testes</tissue>
    </source>
</reference>